<protein>
    <submittedName>
        <fullName evidence="2">Uncharacterized protein</fullName>
    </submittedName>
</protein>
<sequence>MGPHQSVQAAGHPGLQGGRPHVRGMPFAPNADVDGPPRRWRPGYSRSATER</sequence>
<dbReference type="AlphaFoldDB" id="B6IQY0"/>
<dbReference type="HOGENOM" id="CLU_3103177_0_0_5"/>
<evidence type="ECO:0000313" key="3">
    <source>
        <dbReference type="Proteomes" id="UP000001591"/>
    </source>
</evidence>
<dbReference type="EMBL" id="CP000613">
    <property type="protein sequence ID" value="ACI97866.1"/>
    <property type="molecule type" value="Genomic_DNA"/>
</dbReference>
<organism evidence="2 3">
    <name type="scientific">Rhodospirillum centenum (strain ATCC 51521 / SW)</name>
    <dbReference type="NCBI Taxonomy" id="414684"/>
    <lineage>
        <taxon>Bacteria</taxon>
        <taxon>Pseudomonadati</taxon>
        <taxon>Pseudomonadota</taxon>
        <taxon>Alphaproteobacteria</taxon>
        <taxon>Rhodospirillales</taxon>
        <taxon>Rhodospirillaceae</taxon>
        <taxon>Rhodospirillum</taxon>
    </lineage>
</organism>
<feature type="region of interest" description="Disordered" evidence="1">
    <location>
        <begin position="1"/>
        <end position="51"/>
    </location>
</feature>
<dbReference type="Proteomes" id="UP000001591">
    <property type="component" value="Chromosome"/>
</dbReference>
<evidence type="ECO:0000256" key="1">
    <source>
        <dbReference type="SAM" id="MobiDB-lite"/>
    </source>
</evidence>
<dbReference type="KEGG" id="rce:RC1_0427"/>
<keyword evidence="3" id="KW-1185">Reference proteome</keyword>
<proteinExistence type="predicted"/>
<name>B6IQY0_RHOCS</name>
<accession>B6IQY0</accession>
<reference evidence="2 3" key="1">
    <citation type="journal article" date="2010" name="BMC Genomics">
        <title>Metabolic flexibility revealed in the genome of the cyst-forming alpha-1 proteobacterium Rhodospirillum centenum.</title>
        <authorList>
            <person name="Lu Y.K."/>
            <person name="Marden J."/>
            <person name="Han M."/>
            <person name="Swingley W.D."/>
            <person name="Mastrian S.D."/>
            <person name="Chowdhury S.R."/>
            <person name="Hao J."/>
            <person name="Helmy T."/>
            <person name="Kim S."/>
            <person name="Kurdoglu A.A."/>
            <person name="Matthies H.J."/>
            <person name="Rollo D."/>
            <person name="Stothard P."/>
            <person name="Blankenship R.E."/>
            <person name="Bauer C.E."/>
            <person name="Touchman J.W."/>
        </authorList>
    </citation>
    <scope>NUCLEOTIDE SEQUENCE [LARGE SCALE GENOMIC DNA]</scope>
    <source>
        <strain evidence="3">ATCC 51521 / SW</strain>
    </source>
</reference>
<gene>
    <name evidence="2" type="ordered locus">RC1_0427</name>
</gene>
<evidence type="ECO:0000313" key="2">
    <source>
        <dbReference type="EMBL" id="ACI97866.1"/>
    </source>
</evidence>